<accession>A0ABW6HR49</accession>
<organism evidence="1 2">
    <name type="scientific">Flavobacterium fructosi</name>
    <dbReference type="NCBI Taxonomy" id="3230416"/>
    <lineage>
        <taxon>Bacteria</taxon>
        <taxon>Pseudomonadati</taxon>
        <taxon>Bacteroidota</taxon>
        <taxon>Flavobacteriia</taxon>
        <taxon>Flavobacteriales</taxon>
        <taxon>Flavobacteriaceae</taxon>
        <taxon>Flavobacterium</taxon>
    </lineage>
</organism>
<dbReference type="SUPFAM" id="SSF51556">
    <property type="entry name" value="Metallo-dependent hydrolases"/>
    <property type="match status" value="1"/>
</dbReference>
<name>A0ABW6HR49_9FLAO</name>
<reference evidence="1 2" key="1">
    <citation type="submission" date="2024-06" db="EMBL/GenBank/DDBJ databases">
        <title>Flavobacterium spp. isolated from glacier.</title>
        <authorList>
            <person name="Han D."/>
        </authorList>
    </citation>
    <scope>NUCLEOTIDE SEQUENCE [LARGE SCALE GENOMIC DNA]</scope>
    <source>
        <strain evidence="1 2">LB3P45</strain>
    </source>
</reference>
<protein>
    <submittedName>
        <fullName evidence="1">Uncharacterized protein</fullName>
    </submittedName>
</protein>
<proteinExistence type="predicted"/>
<dbReference type="Proteomes" id="UP001600039">
    <property type="component" value="Unassembled WGS sequence"/>
</dbReference>
<sequence length="102" mass="11999">MLLQNNFLITLKNKQVFHLLIRSGKGCYKSTKRPIAIAEKHKVRLHILHLTTASETHLFRNDIPLKEKNITTEVSYENLWFSYEDYERLGTVIKWNSAIKAE</sequence>
<evidence type="ECO:0000313" key="1">
    <source>
        <dbReference type="EMBL" id="MFE3849133.1"/>
    </source>
</evidence>
<dbReference type="EMBL" id="JBHZQA010000011">
    <property type="protein sequence ID" value="MFE3849133.1"/>
    <property type="molecule type" value="Genomic_DNA"/>
</dbReference>
<gene>
    <name evidence="1" type="ORF">ACFX5D_14270</name>
</gene>
<comment type="caution">
    <text evidence="1">The sequence shown here is derived from an EMBL/GenBank/DDBJ whole genome shotgun (WGS) entry which is preliminary data.</text>
</comment>
<evidence type="ECO:0000313" key="2">
    <source>
        <dbReference type="Proteomes" id="UP001600039"/>
    </source>
</evidence>
<keyword evidence="2" id="KW-1185">Reference proteome</keyword>
<dbReference type="InterPro" id="IPR032466">
    <property type="entry name" value="Metal_Hydrolase"/>
</dbReference>
<dbReference type="Gene3D" id="3.20.20.140">
    <property type="entry name" value="Metal-dependent hydrolases"/>
    <property type="match status" value="1"/>
</dbReference>